<evidence type="ECO:0000256" key="2">
    <source>
        <dbReference type="SAM" id="Phobius"/>
    </source>
</evidence>
<feature type="transmembrane region" description="Helical" evidence="2">
    <location>
        <begin position="380"/>
        <end position="401"/>
    </location>
</feature>
<dbReference type="EMBL" id="VWRR01000015">
    <property type="protein sequence ID" value="KAF6001307.1"/>
    <property type="molecule type" value="Genomic_DNA"/>
</dbReference>
<feature type="compositionally biased region" description="Low complexity" evidence="1">
    <location>
        <begin position="312"/>
        <end position="323"/>
    </location>
</feature>
<keyword evidence="2" id="KW-0472">Membrane</keyword>
<dbReference type="OrthoDB" id="10615594at2759"/>
<evidence type="ECO:0008006" key="5">
    <source>
        <dbReference type="Google" id="ProtNLM"/>
    </source>
</evidence>
<feature type="compositionally biased region" description="Polar residues" evidence="1">
    <location>
        <begin position="324"/>
        <end position="334"/>
    </location>
</feature>
<evidence type="ECO:0000313" key="4">
    <source>
        <dbReference type="Proteomes" id="UP000530660"/>
    </source>
</evidence>
<evidence type="ECO:0000313" key="3">
    <source>
        <dbReference type="EMBL" id="KAF6001307.1"/>
    </source>
</evidence>
<dbReference type="AlphaFoldDB" id="A0A7J7IFL9"/>
<accession>A0A7J7IFL9</accession>
<evidence type="ECO:0000256" key="1">
    <source>
        <dbReference type="SAM" id="MobiDB-lite"/>
    </source>
</evidence>
<reference evidence="3 4" key="1">
    <citation type="journal article" date="2020" name="J. Phycol.">
        <title>Comparative genome analysis reveals Cyanidiococcus gen. nov., a new extremophilic red algal genus sister to Cyanidioschyzon (Cyanidioschyzonaceae, Rhodophyta).</title>
        <authorList>
            <person name="Liu S.-L."/>
            <person name="Chiang Y.-R."/>
            <person name="Yoon H.S."/>
            <person name="Fu H.-Y."/>
        </authorList>
    </citation>
    <scope>NUCLEOTIDE SEQUENCE [LARGE SCALE GENOMIC DNA]</scope>
    <source>
        <strain evidence="3 4">THAL066</strain>
    </source>
</reference>
<feature type="region of interest" description="Disordered" evidence="1">
    <location>
        <begin position="312"/>
        <end position="334"/>
    </location>
</feature>
<keyword evidence="2" id="KW-1133">Transmembrane helix</keyword>
<protein>
    <recommendedName>
        <fullName evidence="5">Anaphase-promoting complex subunit 5</fullName>
    </recommendedName>
</protein>
<dbReference type="Proteomes" id="UP000530660">
    <property type="component" value="Unassembled WGS sequence"/>
</dbReference>
<sequence length="444" mass="49230">MLVEERLLRRAGSCHIANSSWRAFVQRVTSAESGEHLLSSELRERFRAEQQEAQIRFVKWILDRLSQDASAHPDGLHFDESVSSCMQRWCAESKNLLAALEFAAAHRSALLPRLLLRGGELMRICIPPELRVEYLKKALKILRNEADLEATDANADGARIESTPEKPQCMLVHYMPQSEEEAVLLQALGEAYYDILDMAEAEVPLCQALRFFIGALAQSLGVSNESIEKLDDVCLDEEISRMQHQFQEESTQQGSGMKPGPSQLNELTRKCQARMALLRMDMLLEVFLENFSDRCSDVSFVTTEHRSMSSVHSPSAVSRLSSRGNSETFASQNEDTSAAPQRLLLRCVLPLILLSQRIGLEGFRSEANDLLIMSLRILSALGLAQSTFAAAALLSISGMFLSSGQLMRARDVCYRALDVLRGGNFTSLPVFADALGMLGAVGTD</sequence>
<organism evidence="3 4">
    <name type="scientific">Cyanidiococcus yangmingshanensis</name>
    <dbReference type="NCBI Taxonomy" id="2690220"/>
    <lineage>
        <taxon>Eukaryota</taxon>
        <taxon>Rhodophyta</taxon>
        <taxon>Bangiophyceae</taxon>
        <taxon>Cyanidiales</taxon>
        <taxon>Cyanidiaceae</taxon>
        <taxon>Cyanidiococcus</taxon>
    </lineage>
</organism>
<keyword evidence="4" id="KW-1185">Reference proteome</keyword>
<name>A0A7J7IFL9_9RHOD</name>
<comment type="caution">
    <text evidence="3">The sequence shown here is derived from an EMBL/GenBank/DDBJ whole genome shotgun (WGS) entry which is preliminary data.</text>
</comment>
<proteinExistence type="predicted"/>
<gene>
    <name evidence="3" type="ORF">F1559_002861</name>
</gene>
<keyword evidence="2" id="KW-0812">Transmembrane</keyword>